<evidence type="ECO:0000313" key="2">
    <source>
        <dbReference type="EMBL" id="CAH2216471.1"/>
    </source>
</evidence>
<name>A0A8S4QMZ0_9NEOP</name>
<accession>A0A8S4QMZ0</accession>
<comment type="caution">
    <text evidence="2">The sequence shown here is derived from an EMBL/GenBank/DDBJ whole genome shotgun (WGS) entry which is preliminary data.</text>
</comment>
<proteinExistence type="predicted"/>
<sequence length="64" mass="6632">GRESAWSMLASNTSLEAAPGGPPRDLRVSPAAPPARAADLSWSPPQRPNGVITGEDPKNARLSV</sequence>
<evidence type="ECO:0000313" key="3">
    <source>
        <dbReference type="Proteomes" id="UP000838756"/>
    </source>
</evidence>
<organism evidence="2 3">
    <name type="scientific">Pararge aegeria aegeria</name>
    <dbReference type="NCBI Taxonomy" id="348720"/>
    <lineage>
        <taxon>Eukaryota</taxon>
        <taxon>Metazoa</taxon>
        <taxon>Ecdysozoa</taxon>
        <taxon>Arthropoda</taxon>
        <taxon>Hexapoda</taxon>
        <taxon>Insecta</taxon>
        <taxon>Pterygota</taxon>
        <taxon>Neoptera</taxon>
        <taxon>Endopterygota</taxon>
        <taxon>Lepidoptera</taxon>
        <taxon>Glossata</taxon>
        <taxon>Ditrysia</taxon>
        <taxon>Papilionoidea</taxon>
        <taxon>Nymphalidae</taxon>
        <taxon>Satyrinae</taxon>
        <taxon>Satyrini</taxon>
        <taxon>Parargina</taxon>
        <taxon>Pararge</taxon>
    </lineage>
</organism>
<feature type="compositionally biased region" description="Basic and acidic residues" evidence="1">
    <location>
        <begin position="55"/>
        <end position="64"/>
    </location>
</feature>
<protein>
    <submittedName>
        <fullName evidence="2">Jg11410 protein</fullName>
    </submittedName>
</protein>
<dbReference type="InterPro" id="IPR036116">
    <property type="entry name" value="FN3_sf"/>
</dbReference>
<reference evidence="2" key="1">
    <citation type="submission" date="2022-03" db="EMBL/GenBank/DDBJ databases">
        <authorList>
            <person name="Lindestad O."/>
        </authorList>
    </citation>
    <scope>NUCLEOTIDE SEQUENCE</scope>
</reference>
<dbReference type="InterPro" id="IPR013783">
    <property type="entry name" value="Ig-like_fold"/>
</dbReference>
<gene>
    <name evidence="2" type="primary">jg11410</name>
    <name evidence="2" type="ORF">PAEG_LOCUS4517</name>
</gene>
<dbReference type="Gene3D" id="2.60.40.10">
    <property type="entry name" value="Immunoglobulins"/>
    <property type="match status" value="1"/>
</dbReference>
<feature type="region of interest" description="Disordered" evidence="1">
    <location>
        <begin position="1"/>
        <end position="64"/>
    </location>
</feature>
<dbReference type="SUPFAM" id="SSF49265">
    <property type="entry name" value="Fibronectin type III"/>
    <property type="match status" value="1"/>
</dbReference>
<evidence type="ECO:0000256" key="1">
    <source>
        <dbReference type="SAM" id="MobiDB-lite"/>
    </source>
</evidence>
<dbReference type="EMBL" id="CAKXAJ010015649">
    <property type="protein sequence ID" value="CAH2216471.1"/>
    <property type="molecule type" value="Genomic_DNA"/>
</dbReference>
<dbReference type="AlphaFoldDB" id="A0A8S4QMZ0"/>
<feature type="non-terminal residue" evidence="2">
    <location>
        <position position="1"/>
    </location>
</feature>
<dbReference type="Proteomes" id="UP000838756">
    <property type="component" value="Unassembled WGS sequence"/>
</dbReference>
<keyword evidence="3" id="KW-1185">Reference proteome</keyword>